<feature type="coiled-coil region" evidence="11">
    <location>
        <begin position="179"/>
        <end position="249"/>
    </location>
</feature>
<dbReference type="GO" id="GO:0016560">
    <property type="term" value="P:protein import into peroxisome matrix, docking"/>
    <property type="evidence" value="ECO:0007669"/>
    <property type="project" value="UniProtKB-UniRule"/>
</dbReference>
<dbReference type="OrthoDB" id="5549158at2759"/>
<evidence type="ECO:0000256" key="6">
    <source>
        <dbReference type="ARBA" id="ARBA00023140"/>
    </source>
</evidence>
<keyword evidence="3 10" id="KW-0653">Protein transport</keyword>
<evidence type="ECO:0000256" key="2">
    <source>
        <dbReference type="ARBA" id="ARBA00022448"/>
    </source>
</evidence>
<dbReference type="InParanoid" id="A0A3N4LXP1"/>
<dbReference type="GO" id="GO:0005778">
    <property type="term" value="C:peroxisomal membrane"/>
    <property type="evidence" value="ECO:0007669"/>
    <property type="project" value="UniProtKB-SubCell"/>
</dbReference>
<dbReference type="Pfam" id="PF04695">
    <property type="entry name" value="Pex14_N"/>
    <property type="match status" value="1"/>
</dbReference>
<dbReference type="STRING" id="1051890.A0A3N4LXP1"/>
<protein>
    <recommendedName>
        <fullName evidence="7 10">Peroxisomal membrane protein PEX14</fullName>
    </recommendedName>
    <alternativeName>
        <fullName evidence="8 10">Peroxin-14</fullName>
    </alternativeName>
</protein>
<sequence length="347" mass="36266">MIREDLVVSAVNLLQQPQVAAAPLEKRIAFLQSKNLTSEEINAALQRVGEPPVAPSAGPVAPYVTPPLPPLPGFAGGGGYYPAGQLAQRAHNDQPTRDWRDWFVMATITGGVGYGLFHLAKRYVYPVIAPPTPQQLSQDKAAIDASFAEAFQLLDQLSTDTAALKAAEEERTKRVDTCLEEVESVIEQLKATAKRREEEGKRVGEEVRSLRDLIPKALEGQKEAQAQALMDLQNELKSLKALVINRQQAVAGGSGMGMGMAAGRYPGQGVMNGTPPLDPGAAMNGPAMVGAGNVVGAGPAGMRKDAGVPSPMPFGLPQGKPGIPAWQKAMSGGAGASGTGEGASESS</sequence>
<evidence type="ECO:0000256" key="8">
    <source>
        <dbReference type="ARBA" id="ARBA00029691"/>
    </source>
</evidence>
<keyword evidence="4" id="KW-0811">Translocation</keyword>
<feature type="domain" description="Peroxisome membrane anchor protein Pex14p N-terminal" evidence="13">
    <location>
        <begin position="3"/>
        <end position="47"/>
    </location>
</feature>
<organism evidence="14 15">
    <name type="scientific">Terfezia boudieri ATCC MYA-4762</name>
    <dbReference type="NCBI Taxonomy" id="1051890"/>
    <lineage>
        <taxon>Eukaryota</taxon>
        <taxon>Fungi</taxon>
        <taxon>Dikarya</taxon>
        <taxon>Ascomycota</taxon>
        <taxon>Pezizomycotina</taxon>
        <taxon>Pezizomycetes</taxon>
        <taxon>Pezizales</taxon>
        <taxon>Pezizaceae</taxon>
        <taxon>Terfezia</taxon>
    </lineage>
</organism>
<comment type="subcellular location">
    <subcellularLocation>
        <location evidence="9 10">Peroxisome membrane</location>
    </subcellularLocation>
</comment>
<evidence type="ECO:0000256" key="10">
    <source>
        <dbReference type="RuleBase" id="RU367032"/>
    </source>
</evidence>
<evidence type="ECO:0000256" key="7">
    <source>
        <dbReference type="ARBA" id="ARBA00029502"/>
    </source>
</evidence>
<dbReference type="GO" id="GO:0005102">
    <property type="term" value="F:signaling receptor binding"/>
    <property type="evidence" value="ECO:0007669"/>
    <property type="project" value="TreeGrafter"/>
</dbReference>
<dbReference type="GO" id="GO:1990429">
    <property type="term" value="C:peroxisomal importomer complex"/>
    <property type="evidence" value="ECO:0007669"/>
    <property type="project" value="TreeGrafter"/>
</dbReference>
<reference evidence="14 15" key="1">
    <citation type="journal article" date="2018" name="Nat. Ecol. Evol.">
        <title>Pezizomycetes genomes reveal the molecular basis of ectomycorrhizal truffle lifestyle.</title>
        <authorList>
            <person name="Murat C."/>
            <person name="Payen T."/>
            <person name="Noel B."/>
            <person name="Kuo A."/>
            <person name="Morin E."/>
            <person name="Chen J."/>
            <person name="Kohler A."/>
            <person name="Krizsan K."/>
            <person name="Balestrini R."/>
            <person name="Da Silva C."/>
            <person name="Montanini B."/>
            <person name="Hainaut M."/>
            <person name="Levati E."/>
            <person name="Barry K.W."/>
            <person name="Belfiori B."/>
            <person name="Cichocki N."/>
            <person name="Clum A."/>
            <person name="Dockter R.B."/>
            <person name="Fauchery L."/>
            <person name="Guy J."/>
            <person name="Iotti M."/>
            <person name="Le Tacon F."/>
            <person name="Lindquist E.A."/>
            <person name="Lipzen A."/>
            <person name="Malagnac F."/>
            <person name="Mello A."/>
            <person name="Molinier V."/>
            <person name="Miyauchi S."/>
            <person name="Poulain J."/>
            <person name="Riccioni C."/>
            <person name="Rubini A."/>
            <person name="Sitrit Y."/>
            <person name="Splivallo R."/>
            <person name="Traeger S."/>
            <person name="Wang M."/>
            <person name="Zifcakova L."/>
            <person name="Wipf D."/>
            <person name="Zambonelli A."/>
            <person name="Paolocci F."/>
            <person name="Nowrousian M."/>
            <person name="Ottonello S."/>
            <person name="Baldrian P."/>
            <person name="Spatafora J.W."/>
            <person name="Henrissat B."/>
            <person name="Nagy L.G."/>
            <person name="Aury J.M."/>
            <person name="Wincker P."/>
            <person name="Grigoriev I.V."/>
            <person name="Bonfante P."/>
            <person name="Martin F.M."/>
        </authorList>
    </citation>
    <scope>NUCLEOTIDE SEQUENCE [LARGE SCALE GENOMIC DNA]</scope>
    <source>
        <strain evidence="14 15">ATCC MYA-4762</strain>
    </source>
</reference>
<evidence type="ECO:0000256" key="4">
    <source>
        <dbReference type="ARBA" id="ARBA00023010"/>
    </source>
</evidence>
<dbReference type="Proteomes" id="UP000267821">
    <property type="component" value="Unassembled WGS sequence"/>
</dbReference>
<keyword evidence="5 10" id="KW-0472">Membrane</keyword>
<evidence type="ECO:0000313" key="14">
    <source>
        <dbReference type="EMBL" id="RPB22815.1"/>
    </source>
</evidence>
<name>A0A3N4LXP1_9PEZI</name>
<dbReference type="Gene3D" id="1.10.10.10">
    <property type="entry name" value="Winged helix-like DNA-binding domain superfamily/Winged helix DNA-binding domain"/>
    <property type="match status" value="1"/>
</dbReference>
<keyword evidence="11" id="KW-0175">Coiled coil</keyword>
<evidence type="ECO:0000259" key="13">
    <source>
        <dbReference type="Pfam" id="PF04695"/>
    </source>
</evidence>
<evidence type="ECO:0000256" key="3">
    <source>
        <dbReference type="ARBA" id="ARBA00022927"/>
    </source>
</evidence>
<keyword evidence="6 10" id="KW-0576">Peroxisome</keyword>
<evidence type="ECO:0000256" key="9">
    <source>
        <dbReference type="ARBA" id="ARBA00046271"/>
    </source>
</evidence>
<dbReference type="InterPro" id="IPR036388">
    <property type="entry name" value="WH-like_DNA-bd_sf"/>
</dbReference>
<dbReference type="PANTHER" id="PTHR23058">
    <property type="entry name" value="PEROXISOMAL MEMBRANE PROTEIN PEX14"/>
    <property type="match status" value="1"/>
</dbReference>
<proteinExistence type="inferred from homology"/>
<dbReference type="InterPro" id="IPR025655">
    <property type="entry name" value="PEX14"/>
</dbReference>
<evidence type="ECO:0000256" key="11">
    <source>
        <dbReference type="SAM" id="Coils"/>
    </source>
</evidence>
<keyword evidence="15" id="KW-1185">Reference proteome</keyword>
<feature type="compositionally biased region" description="Gly residues" evidence="12">
    <location>
        <begin position="332"/>
        <end position="341"/>
    </location>
</feature>
<comment type="similarity">
    <text evidence="1 10">Belongs to the peroxin-14 family.</text>
</comment>
<dbReference type="InterPro" id="IPR006785">
    <property type="entry name" value="Pex14_N"/>
</dbReference>
<accession>A0A3N4LXP1</accession>
<evidence type="ECO:0000256" key="1">
    <source>
        <dbReference type="ARBA" id="ARBA00005443"/>
    </source>
</evidence>
<dbReference type="PANTHER" id="PTHR23058:SF0">
    <property type="entry name" value="PEROXISOMAL MEMBRANE PROTEIN PEX14"/>
    <property type="match status" value="1"/>
</dbReference>
<evidence type="ECO:0000313" key="15">
    <source>
        <dbReference type="Proteomes" id="UP000267821"/>
    </source>
</evidence>
<dbReference type="AlphaFoldDB" id="A0A3N4LXP1"/>
<gene>
    <name evidence="14" type="ORF">L211DRAFT_303276</name>
</gene>
<evidence type="ECO:0000256" key="5">
    <source>
        <dbReference type="ARBA" id="ARBA00023136"/>
    </source>
</evidence>
<dbReference type="EMBL" id="ML121549">
    <property type="protein sequence ID" value="RPB22815.1"/>
    <property type="molecule type" value="Genomic_DNA"/>
</dbReference>
<feature type="region of interest" description="Disordered" evidence="12">
    <location>
        <begin position="311"/>
        <end position="347"/>
    </location>
</feature>
<evidence type="ECO:0000256" key="12">
    <source>
        <dbReference type="SAM" id="MobiDB-lite"/>
    </source>
</evidence>
<dbReference type="FunCoup" id="A0A3N4LXP1">
    <property type="interactions" value="62"/>
</dbReference>
<keyword evidence="2 10" id="KW-0813">Transport</keyword>
<comment type="function">
    <text evidence="10">Component of the PEX13-PEX14 docking complex, a translocon channel that specifically mediates the import of peroxisomal cargo proteins bound to PEX5 receptor. The PEX13-PEX14 docking complex forms a large import pore which can be opened to a diameter of about 9 nm. Mechanistically, PEX5 receptor along with cargo proteins associates with the PEX14 subunit of the PEX13-PEX14 docking complex in the cytosol, leading to the insertion of the receptor into the organelle membrane with the concomitant translocation of the cargo into the peroxisome matrix.</text>
</comment>